<evidence type="ECO:0000256" key="1">
    <source>
        <dbReference type="SAM" id="SignalP"/>
    </source>
</evidence>
<proteinExistence type="predicted"/>
<gene>
    <name evidence="2" type="ORF">EC835_109172</name>
</gene>
<sequence length="117" mass="12948">MKNLTSIAKKTFSRAVMALLLIPAFSAVNAYAENSEHNGTIQFTGSIVYASCLNEVNNNSVTVNCLNDNDDMVANSIDLKKLVKTQGWKVLNGGRSVYSYDWVNEDKQMGMLTIKYS</sequence>
<evidence type="ECO:0000313" key="2">
    <source>
        <dbReference type="EMBL" id="TCT30419.1"/>
    </source>
</evidence>
<feature type="signal peptide" evidence="1">
    <location>
        <begin position="1"/>
        <end position="32"/>
    </location>
</feature>
<evidence type="ECO:0000313" key="3">
    <source>
        <dbReference type="Proteomes" id="UP000295055"/>
    </source>
</evidence>
<feature type="chain" id="PRO_5020232513" description="Type 1 fimbrial protein" evidence="1">
    <location>
        <begin position="33"/>
        <end position="117"/>
    </location>
</feature>
<dbReference type="AlphaFoldDB" id="A0A4R3NGN5"/>
<comment type="caution">
    <text evidence="2">The sequence shown here is derived from an EMBL/GenBank/DDBJ whole genome shotgun (WGS) entry which is preliminary data.</text>
</comment>
<accession>A0A4R3NGN5</accession>
<name>A0A4R3NGN5_9GAMM</name>
<organism evidence="2 3">
    <name type="scientific">Providencia alcalifaciens</name>
    <dbReference type="NCBI Taxonomy" id="126385"/>
    <lineage>
        <taxon>Bacteria</taxon>
        <taxon>Pseudomonadati</taxon>
        <taxon>Pseudomonadota</taxon>
        <taxon>Gammaproteobacteria</taxon>
        <taxon>Enterobacterales</taxon>
        <taxon>Morganellaceae</taxon>
        <taxon>Providencia</taxon>
    </lineage>
</organism>
<dbReference type="RefSeq" id="WP_132497068.1">
    <property type="nucleotide sequence ID" value="NZ_SMAS01000009.1"/>
</dbReference>
<dbReference type="EMBL" id="SMAS01000009">
    <property type="protein sequence ID" value="TCT30419.1"/>
    <property type="molecule type" value="Genomic_DNA"/>
</dbReference>
<protein>
    <recommendedName>
        <fullName evidence="4">Type 1 fimbrial protein</fullName>
    </recommendedName>
</protein>
<reference evidence="2 3" key="1">
    <citation type="submission" date="2019-03" db="EMBL/GenBank/DDBJ databases">
        <title>Genomic analyses of the natural microbiome of Caenorhabditis elegans.</title>
        <authorList>
            <person name="Samuel B."/>
        </authorList>
    </citation>
    <scope>NUCLEOTIDE SEQUENCE [LARGE SCALE GENOMIC DNA]</scope>
    <source>
        <strain evidence="2 3">JUb102</strain>
    </source>
</reference>
<evidence type="ECO:0008006" key="4">
    <source>
        <dbReference type="Google" id="ProtNLM"/>
    </source>
</evidence>
<dbReference type="OrthoDB" id="6458233at2"/>
<dbReference type="Proteomes" id="UP000295055">
    <property type="component" value="Unassembled WGS sequence"/>
</dbReference>
<keyword evidence="1" id="KW-0732">Signal</keyword>